<evidence type="ECO:0000256" key="5">
    <source>
        <dbReference type="ARBA" id="ARBA00020367"/>
    </source>
</evidence>
<dbReference type="AlphaFoldDB" id="A0A7V4E1C7"/>
<dbReference type="InterPro" id="IPR036921">
    <property type="entry name" value="PurM-like_N_sf"/>
</dbReference>
<dbReference type="SUPFAM" id="SSF56042">
    <property type="entry name" value="PurM C-terminal domain-like"/>
    <property type="match status" value="1"/>
</dbReference>
<dbReference type="CDD" id="cd02196">
    <property type="entry name" value="PurM"/>
    <property type="match status" value="1"/>
</dbReference>
<dbReference type="PANTHER" id="PTHR10520:SF12">
    <property type="entry name" value="TRIFUNCTIONAL PURINE BIOSYNTHETIC PROTEIN ADENOSINE-3"/>
    <property type="match status" value="1"/>
</dbReference>
<evidence type="ECO:0000256" key="14">
    <source>
        <dbReference type="ARBA" id="ARBA00049057"/>
    </source>
</evidence>
<protein>
    <recommendedName>
        <fullName evidence="5 15">Phosphoribosylformylglycinamidine cyclo-ligase</fullName>
        <ecNumber evidence="4 15">6.3.3.1</ecNumber>
    </recommendedName>
    <alternativeName>
        <fullName evidence="12 15">AIR synthase</fullName>
    </alternativeName>
    <alternativeName>
        <fullName evidence="13 15">AIRS</fullName>
    </alternativeName>
    <alternativeName>
        <fullName evidence="11 15">Phosphoribosyl-aminoimidazole synthetase</fullName>
    </alternativeName>
</protein>
<evidence type="ECO:0000256" key="15">
    <source>
        <dbReference type="HAMAP-Rule" id="MF_00741"/>
    </source>
</evidence>
<evidence type="ECO:0000256" key="8">
    <source>
        <dbReference type="ARBA" id="ARBA00022741"/>
    </source>
</evidence>
<comment type="subcellular location">
    <subcellularLocation>
        <location evidence="1 15">Cytoplasm</location>
    </subcellularLocation>
</comment>
<dbReference type="Gene3D" id="3.90.650.10">
    <property type="entry name" value="PurM-like C-terminal domain"/>
    <property type="match status" value="1"/>
</dbReference>
<evidence type="ECO:0000313" key="18">
    <source>
        <dbReference type="EMBL" id="HGK53535.1"/>
    </source>
</evidence>
<dbReference type="Gene3D" id="3.30.1330.10">
    <property type="entry name" value="PurM-like, N-terminal domain"/>
    <property type="match status" value="1"/>
</dbReference>
<evidence type="ECO:0000256" key="10">
    <source>
        <dbReference type="ARBA" id="ARBA00022840"/>
    </source>
</evidence>
<dbReference type="HAMAP" id="MF_00741">
    <property type="entry name" value="AIRS"/>
    <property type="match status" value="1"/>
</dbReference>
<evidence type="ECO:0000259" key="16">
    <source>
        <dbReference type="Pfam" id="PF00586"/>
    </source>
</evidence>
<reference evidence="18" key="1">
    <citation type="journal article" date="2020" name="mSystems">
        <title>Genome- and Community-Level Interaction Insights into Carbon Utilization and Element Cycling Functions of Hydrothermarchaeota in Hydrothermal Sediment.</title>
        <authorList>
            <person name="Zhou Z."/>
            <person name="Liu Y."/>
            <person name="Xu W."/>
            <person name="Pan J."/>
            <person name="Luo Z.H."/>
            <person name="Li M."/>
        </authorList>
    </citation>
    <scope>NUCLEOTIDE SEQUENCE [LARGE SCALE GENOMIC DNA]</scope>
    <source>
        <strain evidence="18">SpSt-695</strain>
    </source>
</reference>
<dbReference type="GO" id="GO:0006189">
    <property type="term" value="P:'de novo' IMP biosynthetic process"/>
    <property type="evidence" value="ECO:0007669"/>
    <property type="project" value="UniProtKB-UniRule"/>
</dbReference>
<keyword evidence="8 15" id="KW-0547">Nucleotide-binding</keyword>
<name>A0A7V4E1C7_UNCW3</name>
<dbReference type="NCBIfam" id="TIGR00878">
    <property type="entry name" value="purM"/>
    <property type="match status" value="1"/>
</dbReference>
<accession>A0A7V4E1C7</accession>
<feature type="domain" description="PurM-like N-terminal" evidence="16">
    <location>
        <begin position="33"/>
        <end position="147"/>
    </location>
</feature>
<dbReference type="GO" id="GO:0004637">
    <property type="term" value="F:phosphoribosylamine-glycine ligase activity"/>
    <property type="evidence" value="ECO:0007669"/>
    <property type="project" value="TreeGrafter"/>
</dbReference>
<evidence type="ECO:0000256" key="6">
    <source>
        <dbReference type="ARBA" id="ARBA00022490"/>
    </source>
</evidence>
<comment type="pathway">
    <text evidence="2 15">Purine metabolism; IMP biosynthesis via de novo pathway; 5-amino-1-(5-phospho-D-ribosyl)imidazole from N(2)-formyl-N(1)-(5-phospho-D-ribosyl)glycinamide: step 2/2.</text>
</comment>
<dbReference type="EC" id="6.3.3.1" evidence="4 15"/>
<dbReference type="Pfam" id="PF02769">
    <property type="entry name" value="AIRS_C"/>
    <property type="match status" value="1"/>
</dbReference>
<comment type="similarity">
    <text evidence="3 15">Belongs to the AIR synthase family.</text>
</comment>
<organism evidence="18">
    <name type="scientific">candidate division WOR-3 bacterium</name>
    <dbReference type="NCBI Taxonomy" id="2052148"/>
    <lineage>
        <taxon>Bacteria</taxon>
        <taxon>Bacteria division WOR-3</taxon>
    </lineage>
</organism>
<dbReference type="GO" id="GO:0005524">
    <property type="term" value="F:ATP binding"/>
    <property type="evidence" value="ECO:0007669"/>
    <property type="project" value="UniProtKB-KW"/>
</dbReference>
<evidence type="ECO:0000256" key="3">
    <source>
        <dbReference type="ARBA" id="ARBA00010280"/>
    </source>
</evidence>
<evidence type="ECO:0000256" key="4">
    <source>
        <dbReference type="ARBA" id="ARBA00013047"/>
    </source>
</evidence>
<evidence type="ECO:0000256" key="13">
    <source>
        <dbReference type="ARBA" id="ARBA00033093"/>
    </source>
</evidence>
<dbReference type="GO" id="GO:0005829">
    <property type="term" value="C:cytosol"/>
    <property type="evidence" value="ECO:0007669"/>
    <property type="project" value="TreeGrafter"/>
</dbReference>
<evidence type="ECO:0000256" key="2">
    <source>
        <dbReference type="ARBA" id="ARBA00004686"/>
    </source>
</evidence>
<keyword evidence="10 15" id="KW-0067">ATP-binding</keyword>
<keyword evidence="9 15" id="KW-0658">Purine biosynthesis</keyword>
<proteinExistence type="inferred from homology"/>
<dbReference type="InterPro" id="IPR016188">
    <property type="entry name" value="PurM-like_N"/>
</dbReference>
<dbReference type="EMBL" id="DTDP01000028">
    <property type="protein sequence ID" value="HGK53535.1"/>
    <property type="molecule type" value="Genomic_DNA"/>
</dbReference>
<evidence type="ECO:0000259" key="17">
    <source>
        <dbReference type="Pfam" id="PF02769"/>
    </source>
</evidence>
<dbReference type="InterPro" id="IPR010918">
    <property type="entry name" value="PurM-like_C_dom"/>
</dbReference>
<comment type="catalytic activity">
    <reaction evidence="14 15">
        <text>2-formamido-N(1)-(5-O-phospho-beta-D-ribosyl)acetamidine + ATP = 5-amino-1-(5-phospho-beta-D-ribosyl)imidazole + ADP + phosphate + H(+)</text>
        <dbReference type="Rhea" id="RHEA:23032"/>
        <dbReference type="ChEBI" id="CHEBI:15378"/>
        <dbReference type="ChEBI" id="CHEBI:30616"/>
        <dbReference type="ChEBI" id="CHEBI:43474"/>
        <dbReference type="ChEBI" id="CHEBI:137981"/>
        <dbReference type="ChEBI" id="CHEBI:147287"/>
        <dbReference type="ChEBI" id="CHEBI:456216"/>
        <dbReference type="EC" id="6.3.3.1"/>
    </reaction>
</comment>
<dbReference type="UniPathway" id="UPA00074">
    <property type="reaction ID" value="UER00129"/>
</dbReference>
<dbReference type="InterPro" id="IPR004733">
    <property type="entry name" value="PurM_cligase"/>
</dbReference>
<feature type="domain" description="PurM-like C-terminal" evidence="17">
    <location>
        <begin position="159"/>
        <end position="317"/>
    </location>
</feature>
<dbReference type="InterPro" id="IPR036676">
    <property type="entry name" value="PurM-like_C_sf"/>
</dbReference>
<evidence type="ECO:0000256" key="12">
    <source>
        <dbReference type="ARBA" id="ARBA00032931"/>
    </source>
</evidence>
<keyword evidence="7 15" id="KW-0436">Ligase</keyword>
<evidence type="ECO:0000256" key="7">
    <source>
        <dbReference type="ARBA" id="ARBA00022598"/>
    </source>
</evidence>
<dbReference type="GO" id="GO:0004641">
    <property type="term" value="F:phosphoribosylformylglycinamidine cyclo-ligase activity"/>
    <property type="evidence" value="ECO:0007669"/>
    <property type="project" value="UniProtKB-UniRule"/>
</dbReference>
<evidence type="ECO:0000256" key="9">
    <source>
        <dbReference type="ARBA" id="ARBA00022755"/>
    </source>
</evidence>
<gene>
    <name evidence="15" type="primary">purM</name>
    <name evidence="18" type="ORF">ENU72_00740</name>
</gene>
<sequence>MRYKEAGVDIDYADFIKKRIKKFIPEISKGRFAGIYKINKDNYLAATVDGVGTKLILAKEIGYLEGIGIDIVNHCVNDLLCVGARPLFFLDYIASSNLKEIEIYEIIKGIDKALKEHDAFLIGGETAEMPDIYNKSMFDLVGCMIGILKKENIIPKKLKEGDLIYGISSSGLHTNGFSLVRKIIKDKNISLETKIGNKKLKNLLLIPHRSYFKILYPLIIKNRIKACVHITGGGFEGNIKRVLDEGLSAEIDFKDFEVPEIFKFIQEMGEVPEEEMFKVFNMGIGMIIIFSKKDEDYIKKYFKKLNEPVYFLGVIKKFYGKKVKIYYRR</sequence>
<dbReference type="Pfam" id="PF00586">
    <property type="entry name" value="AIRS"/>
    <property type="match status" value="1"/>
</dbReference>
<dbReference type="SUPFAM" id="SSF55326">
    <property type="entry name" value="PurM N-terminal domain-like"/>
    <property type="match status" value="1"/>
</dbReference>
<dbReference type="PANTHER" id="PTHR10520">
    <property type="entry name" value="TRIFUNCTIONAL PURINE BIOSYNTHETIC PROTEIN ADENOSINE-3-RELATED"/>
    <property type="match status" value="1"/>
</dbReference>
<dbReference type="FunFam" id="3.90.650.10:FF:000011">
    <property type="entry name" value="Phosphoribosylformylglycinamidine cyclo-ligase"/>
    <property type="match status" value="1"/>
</dbReference>
<keyword evidence="6 15" id="KW-0963">Cytoplasm</keyword>
<evidence type="ECO:0000256" key="1">
    <source>
        <dbReference type="ARBA" id="ARBA00004496"/>
    </source>
</evidence>
<comment type="caution">
    <text evidence="18">The sequence shown here is derived from an EMBL/GenBank/DDBJ whole genome shotgun (WGS) entry which is preliminary data.</text>
</comment>
<dbReference type="GO" id="GO:0046084">
    <property type="term" value="P:adenine biosynthetic process"/>
    <property type="evidence" value="ECO:0007669"/>
    <property type="project" value="TreeGrafter"/>
</dbReference>
<evidence type="ECO:0000256" key="11">
    <source>
        <dbReference type="ARBA" id="ARBA00031908"/>
    </source>
</evidence>